<dbReference type="PROSITE" id="PS50097">
    <property type="entry name" value="BTB"/>
    <property type="match status" value="1"/>
</dbReference>
<dbReference type="PANTHER" id="PTHR47022">
    <property type="entry name" value="BTB AND MATH DOMAIN-CONTAINING PROTEIN 36-RELATED"/>
    <property type="match status" value="1"/>
</dbReference>
<organism evidence="2 3">
    <name type="scientific">Armillaria gallica</name>
    <name type="common">Bulbous honey fungus</name>
    <name type="synonym">Armillaria bulbosa</name>
    <dbReference type="NCBI Taxonomy" id="47427"/>
    <lineage>
        <taxon>Eukaryota</taxon>
        <taxon>Fungi</taxon>
        <taxon>Dikarya</taxon>
        <taxon>Basidiomycota</taxon>
        <taxon>Agaricomycotina</taxon>
        <taxon>Agaricomycetes</taxon>
        <taxon>Agaricomycetidae</taxon>
        <taxon>Agaricales</taxon>
        <taxon>Marasmiineae</taxon>
        <taxon>Physalacriaceae</taxon>
        <taxon>Armillaria</taxon>
    </lineage>
</organism>
<dbReference type="OrthoDB" id="3199068at2759"/>
<dbReference type="SUPFAM" id="SSF54695">
    <property type="entry name" value="POZ domain"/>
    <property type="match status" value="1"/>
</dbReference>
<dbReference type="SMART" id="SM00225">
    <property type="entry name" value="BTB"/>
    <property type="match status" value="1"/>
</dbReference>
<evidence type="ECO:0000313" key="2">
    <source>
        <dbReference type="EMBL" id="PBK86955.1"/>
    </source>
</evidence>
<accession>A0A2H3CV86</accession>
<reference evidence="3" key="1">
    <citation type="journal article" date="2017" name="Nat. Ecol. Evol.">
        <title>Genome expansion and lineage-specific genetic innovations in the forest pathogenic fungi Armillaria.</title>
        <authorList>
            <person name="Sipos G."/>
            <person name="Prasanna A.N."/>
            <person name="Walter M.C."/>
            <person name="O'Connor E."/>
            <person name="Balint B."/>
            <person name="Krizsan K."/>
            <person name="Kiss B."/>
            <person name="Hess J."/>
            <person name="Varga T."/>
            <person name="Slot J."/>
            <person name="Riley R."/>
            <person name="Boka B."/>
            <person name="Rigling D."/>
            <person name="Barry K."/>
            <person name="Lee J."/>
            <person name="Mihaltcheva S."/>
            <person name="LaButti K."/>
            <person name="Lipzen A."/>
            <person name="Waldron R."/>
            <person name="Moloney N.M."/>
            <person name="Sperisen C."/>
            <person name="Kredics L."/>
            <person name="Vagvoelgyi C."/>
            <person name="Patrignani A."/>
            <person name="Fitzpatrick D."/>
            <person name="Nagy I."/>
            <person name="Doyle S."/>
            <person name="Anderson J.B."/>
            <person name="Grigoriev I.V."/>
            <person name="Gueldener U."/>
            <person name="Muensterkoetter M."/>
            <person name="Nagy L.G."/>
        </authorList>
    </citation>
    <scope>NUCLEOTIDE SEQUENCE [LARGE SCALE GENOMIC DNA]</scope>
    <source>
        <strain evidence="3">Ar21-2</strain>
    </source>
</reference>
<proteinExistence type="predicted"/>
<keyword evidence="3" id="KW-1185">Reference proteome</keyword>
<dbReference type="Gene3D" id="3.30.710.10">
    <property type="entry name" value="Potassium Channel Kv1.1, Chain A"/>
    <property type="match status" value="1"/>
</dbReference>
<dbReference type="EMBL" id="KZ293681">
    <property type="protein sequence ID" value="PBK86955.1"/>
    <property type="molecule type" value="Genomic_DNA"/>
</dbReference>
<dbReference type="Proteomes" id="UP000217790">
    <property type="component" value="Unassembled WGS sequence"/>
</dbReference>
<protein>
    <recommendedName>
        <fullName evidence="1">BTB domain-containing protein</fullName>
    </recommendedName>
</protein>
<evidence type="ECO:0000259" key="1">
    <source>
        <dbReference type="PROSITE" id="PS50097"/>
    </source>
</evidence>
<gene>
    <name evidence="2" type="ORF">ARMGADRAFT_939875</name>
</gene>
<dbReference type="InterPro" id="IPR011333">
    <property type="entry name" value="SKP1/BTB/POZ_sf"/>
</dbReference>
<dbReference type="PANTHER" id="PTHR47022:SF1">
    <property type="entry name" value="BTB AND MATH DOMAIN-CONTAINING PROTEIN 36-RELATED"/>
    <property type="match status" value="1"/>
</dbReference>
<evidence type="ECO:0000313" key="3">
    <source>
        <dbReference type="Proteomes" id="UP000217790"/>
    </source>
</evidence>
<name>A0A2H3CV86_ARMGA</name>
<feature type="domain" description="BTB" evidence="1">
    <location>
        <begin position="67"/>
        <end position="140"/>
    </location>
</feature>
<dbReference type="InParanoid" id="A0A2H3CV86"/>
<dbReference type="OMA" id="VWISTIR"/>
<dbReference type="Pfam" id="PF00651">
    <property type="entry name" value="BTB"/>
    <property type="match status" value="1"/>
</dbReference>
<sequence length="279" mass="31804">MGTRTRRDAPHSGGSRVDKPREAELVAFADKCVAVLSCCLIVHAHRRMLQTGSDSSCAIRDSRYYWSDVIFQVENRLFKIPSQYFVQHSEIFGDTFSLPQGNKSPEGLSDENPVVLPQVSAIDFEHLLDIIYPQNFPQDYSAFSKNQWISVLRLSTMWHLSDIRQLAIKYLQQDAKLDAVERVVLAKAYSVSLWLRAGYLSLVKRAQPLSVEEAEQIGFQSAIQIYQVREDAVVKQAGNRGYTKYNGTLTDHDVQVMFDKVFQEEFRLADAASQRYLDV</sequence>
<dbReference type="STRING" id="47427.A0A2H3CV86"/>
<dbReference type="InterPro" id="IPR000210">
    <property type="entry name" value="BTB/POZ_dom"/>
</dbReference>
<dbReference type="AlphaFoldDB" id="A0A2H3CV86"/>